<keyword evidence="3" id="KW-1185">Reference proteome</keyword>
<feature type="transmembrane region" description="Helical" evidence="1">
    <location>
        <begin position="6"/>
        <end position="24"/>
    </location>
</feature>
<keyword evidence="1" id="KW-0472">Membrane</keyword>
<evidence type="ECO:0008006" key="4">
    <source>
        <dbReference type="Google" id="ProtNLM"/>
    </source>
</evidence>
<evidence type="ECO:0000256" key="1">
    <source>
        <dbReference type="SAM" id="Phobius"/>
    </source>
</evidence>
<organism evidence="2 3">
    <name type="scientific">Tunturiibacter gelidiferens</name>
    <dbReference type="NCBI Taxonomy" id="3069689"/>
    <lineage>
        <taxon>Bacteria</taxon>
        <taxon>Pseudomonadati</taxon>
        <taxon>Acidobacteriota</taxon>
        <taxon>Terriglobia</taxon>
        <taxon>Terriglobales</taxon>
        <taxon>Acidobacteriaceae</taxon>
        <taxon>Tunturiibacter</taxon>
    </lineage>
</organism>
<accession>A0A9X0QHX7</accession>
<proteinExistence type="predicted"/>
<evidence type="ECO:0000313" key="2">
    <source>
        <dbReference type="EMBL" id="MBB5330479.1"/>
    </source>
</evidence>
<name>A0A9X0QHX7_9BACT</name>
<dbReference type="AlphaFoldDB" id="A0A9X0QHX7"/>
<reference evidence="2 3" key="1">
    <citation type="submission" date="2020-08" db="EMBL/GenBank/DDBJ databases">
        <title>Genomic Encyclopedia of Type Strains, Phase IV (KMG-V): Genome sequencing to study the core and pangenomes of soil and plant-associated prokaryotes.</title>
        <authorList>
            <person name="Whitman W."/>
        </authorList>
    </citation>
    <scope>NUCLEOTIDE SEQUENCE [LARGE SCALE GENOMIC DNA]</scope>
    <source>
        <strain evidence="2 3">X5P2</strain>
    </source>
</reference>
<gene>
    <name evidence="2" type="ORF">HDF14_004114</name>
</gene>
<protein>
    <recommendedName>
        <fullName evidence="4">DUF1360 domain-containing protein</fullName>
    </recommendedName>
</protein>
<sequence length="134" mass="15768">MSITQQLIYLFVLAIPVASIAWTITHEEVIREFRETCHTKSAECPRLYQRKFFYLFTCEYCFSHYVALIFLVITRFQLLYPDWRGYLIALFSLVWVANVYMSFFGMIRLDLKKERVEIAKSEATQSASPLNGSL</sequence>
<keyword evidence="1" id="KW-1133">Transmembrane helix</keyword>
<keyword evidence="1" id="KW-0812">Transmembrane</keyword>
<feature type="transmembrane region" description="Helical" evidence="1">
    <location>
        <begin position="85"/>
        <end position="107"/>
    </location>
</feature>
<comment type="caution">
    <text evidence="2">The sequence shown here is derived from an EMBL/GenBank/DDBJ whole genome shotgun (WGS) entry which is preliminary data.</text>
</comment>
<feature type="transmembrane region" description="Helical" evidence="1">
    <location>
        <begin position="52"/>
        <end position="73"/>
    </location>
</feature>
<dbReference type="EMBL" id="JACHEB010000010">
    <property type="protein sequence ID" value="MBB5330479.1"/>
    <property type="molecule type" value="Genomic_DNA"/>
</dbReference>
<dbReference type="Proteomes" id="UP000535182">
    <property type="component" value="Unassembled WGS sequence"/>
</dbReference>
<evidence type="ECO:0000313" key="3">
    <source>
        <dbReference type="Proteomes" id="UP000535182"/>
    </source>
</evidence>